<keyword evidence="3" id="KW-1185">Reference proteome</keyword>
<feature type="chain" id="PRO_5041434810" description="Outer membrane protein beta-barrel domain-containing protein" evidence="1">
    <location>
        <begin position="27"/>
        <end position="172"/>
    </location>
</feature>
<accession>A0AA37Q4B0</accession>
<dbReference type="RefSeq" id="WP_284348818.1">
    <property type="nucleotide sequence ID" value="NZ_BRXS01000001.1"/>
</dbReference>
<dbReference type="AlphaFoldDB" id="A0AA37Q4B0"/>
<keyword evidence="1" id="KW-0732">Signal</keyword>
<evidence type="ECO:0000313" key="2">
    <source>
        <dbReference type="EMBL" id="GLC24367.1"/>
    </source>
</evidence>
<dbReference type="Proteomes" id="UP001161325">
    <property type="component" value="Unassembled WGS sequence"/>
</dbReference>
<evidence type="ECO:0000313" key="3">
    <source>
        <dbReference type="Proteomes" id="UP001161325"/>
    </source>
</evidence>
<gene>
    <name evidence="2" type="ORF">rosag_08800</name>
</gene>
<sequence length="172" mass="17331">MSGRLPIARALTLLAAVRAAPLAAQAPARPALTPEVRVDGAFGREGGAFGGAGLFGDAGLYTRVGVVAAVGLARDPDGVGPGDGSRTVVPAARLEALARFHLDPLRMARRGVYLGGGVAAAVRDGAAPRWQLVALLGVEGAPRGRLAPAVELGLGGGVRVAVALRRARPGRR</sequence>
<organism evidence="2 3">
    <name type="scientific">Roseisolibacter agri</name>
    <dbReference type="NCBI Taxonomy" id="2014610"/>
    <lineage>
        <taxon>Bacteria</taxon>
        <taxon>Pseudomonadati</taxon>
        <taxon>Gemmatimonadota</taxon>
        <taxon>Gemmatimonadia</taxon>
        <taxon>Gemmatimonadales</taxon>
        <taxon>Gemmatimonadaceae</taxon>
        <taxon>Roseisolibacter</taxon>
    </lineage>
</organism>
<reference evidence="2" key="1">
    <citation type="submission" date="2022-08" db="EMBL/GenBank/DDBJ databases">
        <title>Draft genome sequencing of Roseisolibacter agri AW1220.</title>
        <authorList>
            <person name="Tobiishi Y."/>
            <person name="Tonouchi A."/>
        </authorList>
    </citation>
    <scope>NUCLEOTIDE SEQUENCE</scope>
    <source>
        <strain evidence="2">AW1220</strain>
    </source>
</reference>
<evidence type="ECO:0008006" key="4">
    <source>
        <dbReference type="Google" id="ProtNLM"/>
    </source>
</evidence>
<protein>
    <recommendedName>
        <fullName evidence="4">Outer membrane protein beta-barrel domain-containing protein</fullName>
    </recommendedName>
</protein>
<proteinExistence type="predicted"/>
<feature type="signal peptide" evidence="1">
    <location>
        <begin position="1"/>
        <end position="26"/>
    </location>
</feature>
<comment type="caution">
    <text evidence="2">The sequence shown here is derived from an EMBL/GenBank/DDBJ whole genome shotgun (WGS) entry which is preliminary data.</text>
</comment>
<name>A0AA37Q4B0_9BACT</name>
<dbReference type="EMBL" id="BRXS01000001">
    <property type="protein sequence ID" value="GLC24367.1"/>
    <property type="molecule type" value="Genomic_DNA"/>
</dbReference>
<evidence type="ECO:0000256" key="1">
    <source>
        <dbReference type="SAM" id="SignalP"/>
    </source>
</evidence>